<comment type="cofactor">
    <cofactor evidence="1 8">
        <name>heme</name>
        <dbReference type="ChEBI" id="CHEBI:30413"/>
    </cofactor>
</comment>
<reference evidence="10" key="1">
    <citation type="submission" date="2020-11" db="EMBL/GenBank/DDBJ databases">
        <authorList>
            <person name="Tran Van P."/>
        </authorList>
    </citation>
    <scope>NUCLEOTIDE SEQUENCE</scope>
</reference>
<keyword evidence="3 8" id="KW-0349">Heme</keyword>
<dbReference type="InterPro" id="IPR017972">
    <property type="entry name" value="Cyt_P450_CS"/>
</dbReference>
<dbReference type="AlphaFoldDB" id="A0A7R9H2D1"/>
<protein>
    <recommendedName>
        <fullName evidence="11">Cytochrome P450</fullName>
    </recommendedName>
</protein>
<evidence type="ECO:0000256" key="6">
    <source>
        <dbReference type="ARBA" id="ARBA00023004"/>
    </source>
</evidence>
<dbReference type="Pfam" id="PF00067">
    <property type="entry name" value="p450"/>
    <property type="match status" value="1"/>
</dbReference>
<dbReference type="GO" id="GO:0020037">
    <property type="term" value="F:heme binding"/>
    <property type="evidence" value="ECO:0007669"/>
    <property type="project" value="InterPro"/>
</dbReference>
<name>A0A7R9H2D1_TIMCR</name>
<gene>
    <name evidence="10" type="ORF">TCEB3V08_LOCUS8452</name>
</gene>
<evidence type="ECO:0000256" key="1">
    <source>
        <dbReference type="ARBA" id="ARBA00001971"/>
    </source>
</evidence>
<dbReference type="Gene3D" id="1.10.630.10">
    <property type="entry name" value="Cytochrome P450"/>
    <property type="match status" value="1"/>
</dbReference>
<dbReference type="InterPro" id="IPR050479">
    <property type="entry name" value="CYP11_CYP27_families"/>
</dbReference>
<keyword evidence="7 9" id="KW-0503">Monooxygenase</keyword>
<dbReference type="PROSITE" id="PS00086">
    <property type="entry name" value="CYTOCHROME_P450"/>
    <property type="match status" value="1"/>
</dbReference>
<dbReference type="InterPro" id="IPR001128">
    <property type="entry name" value="Cyt_P450"/>
</dbReference>
<comment type="similarity">
    <text evidence="2 9">Belongs to the cytochrome P450 family.</text>
</comment>
<dbReference type="GO" id="GO:0004497">
    <property type="term" value="F:monooxygenase activity"/>
    <property type="evidence" value="ECO:0007669"/>
    <property type="project" value="UniProtKB-KW"/>
</dbReference>
<dbReference type="InterPro" id="IPR002401">
    <property type="entry name" value="Cyt_P450_E_grp-I"/>
</dbReference>
<dbReference type="GO" id="GO:0005506">
    <property type="term" value="F:iron ion binding"/>
    <property type="evidence" value="ECO:0007669"/>
    <property type="project" value="InterPro"/>
</dbReference>
<evidence type="ECO:0000256" key="4">
    <source>
        <dbReference type="ARBA" id="ARBA00022723"/>
    </source>
</evidence>
<dbReference type="CDD" id="cd11054">
    <property type="entry name" value="CYP24A1-like"/>
    <property type="match status" value="1"/>
</dbReference>
<evidence type="ECO:0000256" key="5">
    <source>
        <dbReference type="ARBA" id="ARBA00023002"/>
    </source>
</evidence>
<accession>A0A7R9H2D1</accession>
<evidence type="ECO:0000256" key="8">
    <source>
        <dbReference type="PIRSR" id="PIRSR602401-1"/>
    </source>
</evidence>
<organism evidence="10">
    <name type="scientific">Timema cristinae</name>
    <name type="common">Walking stick</name>
    <dbReference type="NCBI Taxonomy" id="61476"/>
    <lineage>
        <taxon>Eukaryota</taxon>
        <taxon>Metazoa</taxon>
        <taxon>Ecdysozoa</taxon>
        <taxon>Arthropoda</taxon>
        <taxon>Hexapoda</taxon>
        <taxon>Insecta</taxon>
        <taxon>Pterygota</taxon>
        <taxon>Neoptera</taxon>
        <taxon>Polyneoptera</taxon>
        <taxon>Phasmatodea</taxon>
        <taxon>Timematodea</taxon>
        <taxon>Timematoidea</taxon>
        <taxon>Timematidae</taxon>
        <taxon>Timema</taxon>
    </lineage>
</organism>
<dbReference type="PANTHER" id="PTHR24279:SF120">
    <property type="entry name" value="CYTOCHROME P450"/>
    <property type="match status" value="1"/>
</dbReference>
<keyword evidence="4 8" id="KW-0479">Metal-binding</keyword>
<proteinExistence type="inferred from homology"/>
<sequence length="639" mass="73948">MSSMYIGTLYSVRQTIQVVKRATITFVRRKADLANLLPKPRIIHEDLKEKKHLNLNDQSSKRVEKISANLFEEKNILINTDLKFLPVHPSTSEGFNYPSVEMDSSKVTVKTNADHSAALVDIYKEQQDKLKLALPFDEVPGPRILKILAKIWKYIPLVGTQITASAMVYFINMLGTNLTWNRATRPFNHMFNKYGPVVRLQGPFGGDIVFLSRPEHIEMVYRQEGRYPVRSSLDSLEHYRLTHRRLRNVGPFIMFGKEWENMRQKIEAPVQNSVLQYHTEMEEISEELISRIRLLRNRQEEMPASFSKELYNWGIECVGLVTLDKHLGCLDPVRLKATSESLHLVEAITSASEALRRCEAGFQMWRFFKTKDWQRLVTYCDVIDSIVSKHIDTSQSRLKNEKQSMLEEGTRWETERSLVDALLLTHHLHPEDVLTIVLDMLLIGVNATSHALSFLLYHLARNPRAQKQLFKEVSAALPSRDSSLSPDSLHKMIYLHACIKESLRYTETSLECPVVKYQRMLPVSRSLTSNENIARSVTTRKHRHVTCLREENFEDALKFKPERWLVSDQDIHPFAAIPFGYGPRSCLGRGIAELQLWMTVAKVIRNFQIEYHYSDIQATTKLIAMPNKPLKFRFVDRVK</sequence>
<dbReference type="PRINTS" id="PR00463">
    <property type="entry name" value="EP450I"/>
</dbReference>
<evidence type="ECO:0000256" key="7">
    <source>
        <dbReference type="ARBA" id="ARBA00023033"/>
    </source>
</evidence>
<dbReference type="PRINTS" id="PR00385">
    <property type="entry name" value="P450"/>
</dbReference>
<evidence type="ECO:0000313" key="10">
    <source>
        <dbReference type="EMBL" id="CAD7406316.1"/>
    </source>
</evidence>
<keyword evidence="5 9" id="KW-0560">Oxidoreductase</keyword>
<feature type="binding site" description="axial binding residue" evidence="8">
    <location>
        <position position="586"/>
    </location>
    <ligand>
        <name>heme</name>
        <dbReference type="ChEBI" id="CHEBI:30413"/>
    </ligand>
    <ligandPart>
        <name>Fe</name>
        <dbReference type="ChEBI" id="CHEBI:18248"/>
    </ligandPart>
</feature>
<dbReference type="EMBL" id="OC319792">
    <property type="protein sequence ID" value="CAD7406316.1"/>
    <property type="molecule type" value="Genomic_DNA"/>
</dbReference>
<keyword evidence="6 8" id="KW-0408">Iron</keyword>
<evidence type="ECO:0008006" key="11">
    <source>
        <dbReference type="Google" id="ProtNLM"/>
    </source>
</evidence>
<dbReference type="PANTHER" id="PTHR24279">
    <property type="entry name" value="CYTOCHROME P450"/>
    <property type="match status" value="1"/>
</dbReference>
<evidence type="ECO:0000256" key="9">
    <source>
        <dbReference type="RuleBase" id="RU000461"/>
    </source>
</evidence>
<dbReference type="InterPro" id="IPR036396">
    <property type="entry name" value="Cyt_P450_sf"/>
</dbReference>
<evidence type="ECO:0000256" key="2">
    <source>
        <dbReference type="ARBA" id="ARBA00010617"/>
    </source>
</evidence>
<dbReference type="SUPFAM" id="SSF48264">
    <property type="entry name" value="Cytochrome P450"/>
    <property type="match status" value="1"/>
</dbReference>
<evidence type="ECO:0000256" key="3">
    <source>
        <dbReference type="ARBA" id="ARBA00022617"/>
    </source>
</evidence>
<dbReference type="GO" id="GO:0016705">
    <property type="term" value="F:oxidoreductase activity, acting on paired donors, with incorporation or reduction of molecular oxygen"/>
    <property type="evidence" value="ECO:0007669"/>
    <property type="project" value="InterPro"/>
</dbReference>